<dbReference type="EMBL" id="JBEPFB010000014">
    <property type="protein sequence ID" value="MER7376497.1"/>
    <property type="molecule type" value="Genomic_DNA"/>
</dbReference>
<keyword evidence="4" id="KW-1185">Reference proteome</keyword>
<dbReference type="Proteomes" id="UP001486207">
    <property type="component" value="Unassembled WGS sequence"/>
</dbReference>
<sequence>MRRTHAVQVLLLAAALTGCADSTDQGKPAGSAQPTTASPVPRTAADFLARAEEAMAGRKGWTFTVRGREGLVLQGQENAATYTATVRRTTGEAWALHSTGATVSKGVRKPEEIYVAEGTAYVKKGTAGWEHGPLSDPEFANKVEDPLAALDAFRAYGNEVTVSTAEGHVELRLRIPSARLSDSRHEPALAKAAREFRPTLDQLRDAGIGASERDIMLNRLEEVLVLDATTFRVTSHRFTFGFLIPYQGQRITYSQEVSEENRGVFEGTIAPPAGVTG</sequence>
<evidence type="ECO:0000256" key="1">
    <source>
        <dbReference type="SAM" id="MobiDB-lite"/>
    </source>
</evidence>
<feature type="chain" id="PRO_5045453720" description="Lipoprotein" evidence="2">
    <location>
        <begin position="21"/>
        <end position="277"/>
    </location>
</feature>
<proteinExistence type="predicted"/>
<name>A0ABV1XY05_9ACTN</name>
<evidence type="ECO:0000313" key="4">
    <source>
        <dbReference type="Proteomes" id="UP001486207"/>
    </source>
</evidence>
<feature type="region of interest" description="Disordered" evidence="1">
    <location>
        <begin position="22"/>
        <end position="41"/>
    </location>
</feature>
<comment type="caution">
    <text evidence="3">The sequence shown here is derived from an EMBL/GenBank/DDBJ whole genome shotgun (WGS) entry which is preliminary data.</text>
</comment>
<feature type="signal peptide" evidence="2">
    <location>
        <begin position="1"/>
        <end position="20"/>
    </location>
</feature>
<organism evidence="3 4">
    <name type="scientific">Streptomyces lanatus</name>
    <dbReference type="NCBI Taxonomy" id="66900"/>
    <lineage>
        <taxon>Bacteria</taxon>
        <taxon>Bacillati</taxon>
        <taxon>Actinomycetota</taxon>
        <taxon>Actinomycetes</taxon>
        <taxon>Kitasatosporales</taxon>
        <taxon>Streptomycetaceae</taxon>
        <taxon>Streptomyces</taxon>
    </lineage>
</organism>
<gene>
    <name evidence="3" type="ORF">ABT384_28075</name>
</gene>
<dbReference type="PROSITE" id="PS51257">
    <property type="entry name" value="PROKAR_LIPOPROTEIN"/>
    <property type="match status" value="1"/>
</dbReference>
<protein>
    <recommendedName>
        <fullName evidence="5">Lipoprotein</fullName>
    </recommendedName>
</protein>
<dbReference type="RefSeq" id="WP_190068324.1">
    <property type="nucleotide sequence ID" value="NZ_BNBM01000001.1"/>
</dbReference>
<evidence type="ECO:0000256" key="2">
    <source>
        <dbReference type="SAM" id="SignalP"/>
    </source>
</evidence>
<evidence type="ECO:0000313" key="3">
    <source>
        <dbReference type="EMBL" id="MER7376497.1"/>
    </source>
</evidence>
<reference evidence="3 4" key="1">
    <citation type="submission" date="2024-06" db="EMBL/GenBank/DDBJ databases">
        <title>The Natural Products Discovery Center: Release of the First 8490 Sequenced Strains for Exploring Actinobacteria Biosynthetic Diversity.</title>
        <authorList>
            <person name="Kalkreuter E."/>
            <person name="Kautsar S.A."/>
            <person name="Yang D."/>
            <person name="Bader C.D."/>
            <person name="Teijaro C.N."/>
            <person name="Fluegel L."/>
            <person name="Davis C.M."/>
            <person name="Simpson J.R."/>
            <person name="Lauterbach L."/>
            <person name="Steele A.D."/>
            <person name="Gui C."/>
            <person name="Meng S."/>
            <person name="Li G."/>
            <person name="Viehrig K."/>
            <person name="Ye F."/>
            <person name="Su P."/>
            <person name="Kiefer A.F."/>
            <person name="Nichols A."/>
            <person name="Cepeda A.J."/>
            <person name="Yan W."/>
            <person name="Fan B."/>
            <person name="Jiang Y."/>
            <person name="Adhikari A."/>
            <person name="Zheng C.-J."/>
            <person name="Schuster L."/>
            <person name="Cowan T.M."/>
            <person name="Smanski M.J."/>
            <person name="Chevrette M.G."/>
            <person name="De Carvalho L.P.S."/>
            <person name="Shen B."/>
        </authorList>
    </citation>
    <scope>NUCLEOTIDE SEQUENCE [LARGE SCALE GENOMIC DNA]</scope>
    <source>
        <strain evidence="3 4">NPDC000155</strain>
    </source>
</reference>
<accession>A0ABV1XY05</accession>
<keyword evidence="2" id="KW-0732">Signal</keyword>
<evidence type="ECO:0008006" key="5">
    <source>
        <dbReference type="Google" id="ProtNLM"/>
    </source>
</evidence>